<accession>A0AAD2KL57</accession>
<dbReference type="Proteomes" id="UP000044098">
    <property type="component" value="Unassembled WGS sequence"/>
</dbReference>
<dbReference type="AlphaFoldDB" id="A0AAD2KL57"/>
<dbReference type="EMBL" id="CYTK01000007">
    <property type="protein sequence ID" value="CUJ50129.1"/>
    <property type="molecule type" value="Genomic_DNA"/>
</dbReference>
<gene>
    <name evidence="1" type="ORF">ERS370000_04274</name>
</gene>
<protein>
    <submittedName>
        <fullName evidence="1">Uncharacterized protein</fullName>
    </submittedName>
</protein>
<reference evidence="1 2" key="1">
    <citation type="submission" date="2015-09" db="EMBL/GenBank/DDBJ databases">
        <authorList>
            <consortium name="Pathogen Informatics"/>
        </authorList>
    </citation>
    <scope>NUCLEOTIDE SEQUENCE [LARGE SCALE GENOMIC DNA]</scope>
    <source>
        <strain evidence="1 2">2789STDY5608625</strain>
    </source>
</reference>
<sequence length="47" mass="4991">MCSIMSLAVTPGASRPLQRIIRVCGTFTQICPVTATPSISVLPMPNM</sequence>
<comment type="caution">
    <text evidence="1">The sequence shown here is derived from an EMBL/GenBank/DDBJ whole genome shotgun (WGS) entry which is preliminary data.</text>
</comment>
<name>A0AAD2KL57_ACHAE</name>
<evidence type="ECO:0000313" key="2">
    <source>
        <dbReference type="Proteomes" id="UP000044098"/>
    </source>
</evidence>
<proteinExistence type="predicted"/>
<evidence type="ECO:0000313" key="1">
    <source>
        <dbReference type="EMBL" id="CUJ50129.1"/>
    </source>
</evidence>
<organism evidence="1 2">
    <name type="scientific">Achromobacter aegrifaciens</name>
    <dbReference type="NCBI Taxonomy" id="1287736"/>
    <lineage>
        <taxon>Bacteria</taxon>
        <taxon>Pseudomonadati</taxon>
        <taxon>Pseudomonadota</taxon>
        <taxon>Betaproteobacteria</taxon>
        <taxon>Burkholderiales</taxon>
        <taxon>Alcaligenaceae</taxon>
        <taxon>Achromobacter</taxon>
    </lineage>
</organism>